<proteinExistence type="predicted"/>
<reference evidence="1" key="1">
    <citation type="submission" date="2021-01" db="EMBL/GenBank/DDBJ databases">
        <title>Whole genome shotgun sequence of Actinoplanes ferrugineus NBRC 15555.</title>
        <authorList>
            <person name="Komaki H."/>
            <person name="Tamura T."/>
        </authorList>
    </citation>
    <scope>NUCLEOTIDE SEQUENCE</scope>
    <source>
        <strain evidence="1">NBRC 15555</strain>
    </source>
</reference>
<evidence type="ECO:0000313" key="2">
    <source>
        <dbReference type="Proteomes" id="UP000598174"/>
    </source>
</evidence>
<evidence type="ECO:0000313" key="1">
    <source>
        <dbReference type="EMBL" id="GIE15201.1"/>
    </source>
</evidence>
<dbReference type="RefSeq" id="WP_203821570.1">
    <property type="nucleotide sequence ID" value="NZ_BAAABP010000085.1"/>
</dbReference>
<dbReference type="AlphaFoldDB" id="A0A919JDJ8"/>
<keyword evidence="2" id="KW-1185">Reference proteome</keyword>
<comment type="caution">
    <text evidence="1">The sequence shown here is derived from an EMBL/GenBank/DDBJ whole genome shotgun (WGS) entry which is preliminary data.</text>
</comment>
<dbReference type="Proteomes" id="UP000598174">
    <property type="component" value="Unassembled WGS sequence"/>
</dbReference>
<organism evidence="1 2">
    <name type="scientific">Paractinoplanes ferrugineus</name>
    <dbReference type="NCBI Taxonomy" id="113564"/>
    <lineage>
        <taxon>Bacteria</taxon>
        <taxon>Bacillati</taxon>
        <taxon>Actinomycetota</taxon>
        <taxon>Actinomycetes</taxon>
        <taxon>Micromonosporales</taxon>
        <taxon>Micromonosporaceae</taxon>
        <taxon>Paractinoplanes</taxon>
    </lineage>
</organism>
<name>A0A919JDJ8_9ACTN</name>
<sequence length="109" mass="12516">MNELVEDLAPETARQQLVEHLTAKGWITRPEVAAAFATVPRALNAEEGLKIVRTEIVRQRSRIGELLGQIRELQAEWDDETIARITTDYVGENEVLAHQVWSWRLQAWL</sequence>
<dbReference type="EMBL" id="BOMM01000063">
    <property type="protein sequence ID" value="GIE15201.1"/>
    <property type="molecule type" value="Genomic_DNA"/>
</dbReference>
<accession>A0A919JDJ8</accession>
<gene>
    <name evidence="1" type="ORF">Afe05nite_70410</name>
</gene>
<protein>
    <submittedName>
        <fullName evidence="1">Uncharacterized protein</fullName>
    </submittedName>
</protein>